<evidence type="ECO:0000313" key="3">
    <source>
        <dbReference type="Proteomes" id="UP001313282"/>
    </source>
</evidence>
<dbReference type="EMBL" id="JAVHNR010000012">
    <property type="protein sequence ID" value="KAK6330019.1"/>
    <property type="molecule type" value="Genomic_DNA"/>
</dbReference>
<accession>A0AAN8MM02</accession>
<keyword evidence="3" id="KW-1185">Reference proteome</keyword>
<proteinExistence type="predicted"/>
<name>A0AAN8MM02_9PEZI</name>
<protein>
    <submittedName>
        <fullName evidence="2">Uncharacterized protein</fullName>
    </submittedName>
</protein>
<comment type="caution">
    <text evidence="2">The sequence shown here is derived from an EMBL/GenBank/DDBJ whole genome shotgun (WGS) entry which is preliminary data.</text>
</comment>
<keyword evidence="1" id="KW-0732">Signal</keyword>
<feature type="chain" id="PRO_5043004740" evidence="1">
    <location>
        <begin position="18"/>
        <end position="285"/>
    </location>
</feature>
<feature type="signal peptide" evidence="1">
    <location>
        <begin position="1"/>
        <end position="17"/>
    </location>
</feature>
<evidence type="ECO:0000313" key="2">
    <source>
        <dbReference type="EMBL" id="KAK6330019.1"/>
    </source>
</evidence>
<organism evidence="2 3">
    <name type="scientific">Orbilia javanica</name>
    <dbReference type="NCBI Taxonomy" id="47235"/>
    <lineage>
        <taxon>Eukaryota</taxon>
        <taxon>Fungi</taxon>
        <taxon>Dikarya</taxon>
        <taxon>Ascomycota</taxon>
        <taxon>Pezizomycotina</taxon>
        <taxon>Orbiliomycetes</taxon>
        <taxon>Orbiliales</taxon>
        <taxon>Orbiliaceae</taxon>
        <taxon>Orbilia</taxon>
    </lineage>
</organism>
<reference evidence="2 3" key="1">
    <citation type="submission" date="2019-10" db="EMBL/GenBank/DDBJ databases">
        <authorList>
            <person name="Palmer J.M."/>
        </authorList>
    </citation>
    <scope>NUCLEOTIDE SEQUENCE [LARGE SCALE GENOMIC DNA]</scope>
    <source>
        <strain evidence="2 3">TWF718</strain>
    </source>
</reference>
<dbReference type="Proteomes" id="UP001313282">
    <property type="component" value="Unassembled WGS sequence"/>
</dbReference>
<sequence>MYLRILLGLYLPLLASAIPVNLPFLRFDSFTNFLDDLYVLRTDIQTQNIRSDLTDSYIQGLINQAREFEAASPEDVDGVPPSGLVAKAVKYFDFVRNLTGDFPPDASAALKLIEEDGVYGLVNTKDILEAAAEEEKQAEAITQEIENDINLYNAENEANLFATPLENGEILREDDYDDFYTAIADPPLDLPARYIDRVAGGGVQGVGARVWENEGRRARDLESYEEEKARDPGFGRVVRNLYEEFKEEEMNQDSDDSDEEGLLWYENFLGPDDGFFDDPDAPAGV</sequence>
<dbReference type="AlphaFoldDB" id="A0AAN8MM02"/>
<evidence type="ECO:0000256" key="1">
    <source>
        <dbReference type="SAM" id="SignalP"/>
    </source>
</evidence>
<gene>
    <name evidence="2" type="ORF">TWF718_003446</name>
</gene>